<dbReference type="SMART" id="SM00963">
    <property type="entry name" value="SRP54_N"/>
    <property type="match status" value="1"/>
</dbReference>
<name>S3DHE7_9GAMM</name>
<dbReference type="EMBL" id="AMSD01000001">
    <property type="protein sequence ID" value="EPE37847.1"/>
    <property type="molecule type" value="Genomic_DNA"/>
</dbReference>
<proteinExistence type="inferred from homology"/>
<feature type="binding site" evidence="9">
    <location>
        <begin position="190"/>
        <end position="194"/>
    </location>
    <ligand>
        <name>GTP</name>
        <dbReference type="ChEBI" id="CHEBI:37565"/>
    </ligand>
</feature>
<evidence type="ECO:0000313" key="14">
    <source>
        <dbReference type="Proteomes" id="UP000053688"/>
    </source>
</evidence>
<evidence type="ECO:0000256" key="6">
    <source>
        <dbReference type="ARBA" id="ARBA00023135"/>
    </source>
</evidence>
<comment type="subunit">
    <text evidence="9">Part of the signal recognition particle protein translocation system, which is composed of SRP and FtsY. SRP is a ribonucleoprotein composed of Ffh and a 4.5S RNA molecule.</text>
</comment>
<evidence type="ECO:0000259" key="11">
    <source>
        <dbReference type="SMART" id="SM00962"/>
    </source>
</evidence>
<comment type="domain">
    <text evidence="9">Composed of three domains: the N-terminal N domain, which is responsible for interactions with the ribosome, the central G domain, which binds GTP, and the C-terminal M domain, which binds the RNA and the signal sequence of the RNC.</text>
</comment>
<dbReference type="SUPFAM" id="SSF47446">
    <property type="entry name" value="Signal peptide-binding domain"/>
    <property type="match status" value="1"/>
</dbReference>
<dbReference type="GO" id="GO:0006614">
    <property type="term" value="P:SRP-dependent cotranslational protein targeting to membrane"/>
    <property type="evidence" value="ECO:0007669"/>
    <property type="project" value="InterPro"/>
</dbReference>
<dbReference type="InterPro" id="IPR036891">
    <property type="entry name" value="Signal_recog_part_SRP54_M_sf"/>
</dbReference>
<dbReference type="SMART" id="SM00382">
    <property type="entry name" value="AAA"/>
    <property type="match status" value="1"/>
</dbReference>
<accession>S3DHE7</accession>
<dbReference type="InterPro" id="IPR022941">
    <property type="entry name" value="SRP54"/>
</dbReference>
<keyword evidence="2 9" id="KW-0547">Nucleotide-binding</keyword>
<organism evidence="13 14">
    <name type="scientific">Candidatus Photodesmus katoptron Akat1</name>
    <dbReference type="NCBI Taxonomy" id="1236703"/>
    <lineage>
        <taxon>Bacteria</taxon>
        <taxon>Pseudomonadati</taxon>
        <taxon>Pseudomonadota</taxon>
        <taxon>Gammaproteobacteria</taxon>
        <taxon>Vibrionales</taxon>
        <taxon>Vibrionaceae</taxon>
        <taxon>Candidatus Photodesmus</taxon>
    </lineage>
</organism>
<keyword evidence="14" id="KW-1185">Reference proteome</keyword>
<dbReference type="EC" id="3.6.5.4" evidence="9"/>
<dbReference type="STRING" id="28176.CF66_2097"/>
<keyword evidence="7 9" id="KW-0687">Ribonucleoprotein</keyword>
<keyword evidence="9" id="KW-0963">Cytoplasm</keyword>
<keyword evidence="6 9" id="KW-0733">Signal recognition particle</keyword>
<dbReference type="Proteomes" id="UP000053688">
    <property type="component" value="Unassembled WGS sequence"/>
</dbReference>
<dbReference type="InterPro" id="IPR027417">
    <property type="entry name" value="P-loop_NTPase"/>
</dbReference>
<feature type="binding site" evidence="9">
    <location>
        <begin position="248"/>
        <end position="251"/>
    </location>
    <ligand>
        <name>GTP</name>
        <dbReference type="ChEBI" id="CHEBI:37565"/>
    </ligand>
</feature>
<dbReference type="InterPro" id="IPR004780">
    <property type="entry name" value="SRP"/>
</dbReference>
<dbReference type="Pfam" id="PF02978">
    <property type="entry name" value="SRP_SPB"/>
    <property type="match status" value="1"/>
</dbReference>
<dbReference type="RefSeq" id="WP_016503645.1">
    <property type="nucleotide sequence ID" value="NZ_AMSD01000001.1"/>
</dbReference>
<dbReference type="InterPro" id="IPR013822">
    <property type="entry name" value="Signal_recog_particl_SRP54_hlx"/>
</dbReference>
<dbReference type="PANTHER" id="PTHR11564:SF5">
    <property type="entry name" value="SIGNAL RECOGNITION PARTICLE SUBUNIT SRP54"/>
    <property type="match status" value="1"/>
</dbReference>
<comment type="subcellular location">
    <subcellularLocation>
        <location evidence="9">Cytoplasm</location>
    </subcellularLocation>
    <text evidence="9">The SRP-RNC complex is targeted to the cytoplasmic membrane.</text>
</comment>
<feature type="binding site" evidence="9">
    <location>
        <begin position="107"/>
        <end position="114"/>
    </location>
    <ligand>
        <name>GTP</name>
        <dbReference type="ChEBI" id="CHEBI:37565"/>
    </ligand>
</feature>
<dbReference type="NCBIfam" id="TIGR00959">
    <property type="entry name" value="ffh"/>
    <property type="match status" value="1"/>
</dbReference>
<dbReference type="Gene3D" id="1.20.120.140">
    <property type="entry name" value="Signal recognition particle SRP54, nucleotide-binding domain"/>
    <property type="match status" value="1"/>
</dbReference>
<evidence type="ECO:0000259" key="12">
    <source>
        <dbReference type="SMART" id="SM00963"/>
    </source>
</evidence>
<comment type="similarity">
    <text evidence="1 9">Belongs to the GTP-binding SRP family. SRP54 subfamily.</text>
</comment>
<dbReference type="SUPFAM" id="SSF52540">
    <property type="entry name" value="P-loop containing nucleoside triphosphate hydrolases"/>
    <property type="match status" value="1"/>
</dbReference>
<evidence type="ECO:0000313" key="13">
    <source>
        <dbReference type="EMBL" id="EPE37847.1"/>
    </source>
</evidence>
<keyword evidence="4 9" id="KW-0694">RNA-binding</keyword>
<dbReference type="InterPro" id="IPR000897">
    <property type="entry name" value="SRP54_GTPase_dom"/>
</dbReference>
<dbReference type="AlphaFoldDB" id="S3DHE7"/>
<comment type="function">
    <text evidence="9">Involved in targeting and insertion of nascent membrane proteins into the cytoplasmic membrane. Binds to the hydrophobic signal sequence of the ribosome-nascent chain (RNC) as it emerges from the ribosomes. The SRP-RNC complex is then targeted to the cytoplasmic membrane where it interacts with the SRP receptor FtsY. Interaction with FtsY leads to the transfer of the RNC complex to the Sec translocase for insertion into the membrane, the hydrolysis of GTP by both Ffh and FtsY, and the dissociation of the SRP-FtsY complex into the individual components.</text>
</comment>
<dbReference type="Pfam" id="PF00448">
    <property type="entry name" value="SRP54"/>
    <property type="match status" value="1"/>
</dbReference>
<dbReference type="InterPro" id="IPR003593">
    <property type="entry name" value="AAA+_ATPase"/>
</dbReference>
<dbReference type="InterPro" id="IPR004125">
    <property type="entry name" value="Signal_recog_particle_SRP54_M"/>
</dbReference>
<evidence type="ECO:0000256" key="9">
    <source>
        <dbReference type="HAMAP-Rule" id="MF_00306"/>
    </source>
</evidence>
<keyword evidence="5 9" id="KW-0342">GTP-binding</keyword>
<dbReference type="PANTHER" id="PTHR11564">
    <property type="entry name" value="SIGNAL RECOGNITION PARTICLE 54K PROTEIN SRP54"/>
    <property type="match status" value="1"/>
</dbReference>
<dbReference type="GO" id="GO:0005525">
    <property type="term" value="F:GTP binding"/>
    <property type="evidence" value="ECO:0007669"/>
    <property type="project" value="UniProtKB-UniRule"/>
</dbReference>
<evidence type="ECO:0000256" key="4">
    <source>
        <dbReference type="ARBA" id="ARBA00022884"/>
    </source>
</evidence>
<dbReference type="SMART" id="SM00962">
    <property type="entry name" value="SRP54"/>
    <property type="match status" value="1"/>
</dbReference>
<reference evidence="13 14" key="1">
    <citation type="journal article" date="2014" name="Environ. Microbiol.">
        <title>Genomic signatures of obligate host dependence in the luminous bacterial symbiont of a vertebrate.</title>
        <authorList>
            <person name="Hendry T.A."/>
            <person name="de Wet J.R."/>
            <person name="Dunlap P.V."/>
        </authorList>
    </citation>
    <scope>NUCLEOTIDE SEQUENCE [LARGE SCALE GENOMIC DNA]</scope>
    <source>
        <strain evidence="13 14">Akat1</strain>
    </source>
</reference>
<gene>
    <name evidence="9" type="primary">ffh</name>
    <name evidence="13" type="ORF">O1U_0309</name>
</gene>
<dbReference type="PATRIC" id="fig|1236703.3.peg.303"/>
<evidence type="ECO:0000256" key="2">
    <source>
        <dbReference type="ARBA" id="ARBA00022741"/>
    </source>
</evidence>
<evidence type="ECO:0000256" key="7">
    <source>
        <dbReference type="ARBA" id="ARBA00023274"/>
    </source>
</evidence>
<dbReference type="HAMAP" id="MF_00306">
    <property type="entry name" value="SRP54"/>
    <property type="match status" value="1"/>
</dbReference>
<dbReference type="GO" id="GO:0003924">
    <property type="term" value="F:GTPase activity"/>
    <property type="evidence" value="ECO:0007669"/>
    <property type="project" value="UniProtKB-UniRule"/>
</dbReference>
<feature type="domain" description="Signal recognition particle SRP54 helical bundle" evidence="12">
    <location>
        <begin position="1"/>
        <end position="86"/>
    </location>
</feature>
<dbReference type="FunFam" id="3.40.50.300:FF:000022">
    <property type="entry name" value="Signal recognition particle 54 kDa subunit"/>
    <property type="match status" value="1"/>
</dbReference>
<dbReference type="GO" id="GO:0008312">
    <property type="term" value="F:7S RNA binding"/>
    <property type="evidence" value="ECO:0007669"/>
    <property type="project" value="InterPro"/>
</dbReference>
<keyword evidence="3 9" id="KW-0378">Hydrolase</keyword>
<dbReference type="Gene3D" id="1.10.260.30">
    <property type="entry name" value="Signal recognition particle, SRP54 subunit, M-domain"/>
    <property type="match status" value="1"/>
</dbReference>
<protein>
    <recommendedName>
        <fullName evidence="9">Signal recognition particle protein</fullName>
        <ecNumber evidence="9">3.6.5.4</ecNumber>
    </recommendedName>
    <alternativeName>
        <fullName evidence="9">Fifty-four homolog</fullName>
    </alternativeName>
</protein>
<dbReference type="Gene3D" id="3.40.50.300">
    <property type="entry name" value="P-loop containing nucleotide triphosphate hydrolases"/>
    <property type="match status" value="1"/>
</dbReference>
<sequence>MFENLTDRLTKTLKYITGKNRLTQENIKSTISEVRVALLEADVALPVIQDFIKNLQQKAIGIEVSKSLTPSQEFIKIVQAELEMIMGNSNETLNLLAQPPVTILVAGLQGSGKTTSVAKLSRLLLEKHKKKVLVVSTDIYRPAAIKQLEELTFNISVDFYPSFNNQNPIDIANSALLHAKKNFYDALLIDTAGRLAIDAQMMDEIKSLHNVTKPTEMLFVVDSMTGQDAANIAKEFNNQLPLTGIILTKVDGDARGGAALSIRSITGKPIKFFGIGEKTHDLEAFHPKRIASRILGMGDVLSLIEEIQQKVSNEHTKKLAKKLKKQKGLNLEDFREQLKQMSNIGGIKNIIDKLPQLSHLSSNIENQIDNDMFKQMEFIINSMTIKERRYPEIIKSSRKKRIAAGSGTKVQDVNYLLRYFNQTKKMMQKMRTNGMMQNIMRGNFNL</sequence>
<evidence type="ECO:0000256" key="5">
    <source>
        <dbReference type="ARBA" id="ARBA00023134"/>
    </source>
</evidence>
<evidence type="ECO:0000256" key="3">
    <source>
        <dbReference type="ARBA" id="ARBA00022801"/>
    </source>
</evidence>
<comment type="catalytic activity">
    <reaction evidence="8 9">
        <text>GTP + H2O = GDP + phosphate + H(+)</text>
        <dbReference type="Rhea" id="RHEA:19669"/>
        <dbReference type="ChEBI" id="CHEBI:15377"/>
        <dbReference type="ChEBI" id="CHEBI:15378"/>
        <dbReference type="ChEBI" id="CHEBI:37565"/>
        <dbReference type="ChEBI" id="CHEBI:43474"/>
        <dbReference type="ChEBI" id="CHEBI:58189"/>
        <dbReference type="EC" id="3.6.5.4"/>
    </reaction>
</comment>
<dbReference type="GO" id="GO:0048500">
    <property type="term" value="C:signal recognition particle"/>
    <property type="evidence" value="ECO:0007669"/>
    <property type="project" value="UniProtKB-UniRule"/>
</dbReference>
<dbReference type="eggNOG" id="COG0541">
    <property type="taxonomic scope" value="Bacteria"/>
</dbReference>
<evidence type="ECO:0000259" key="10">
    <source>
        <dbReference type="SMART" id="SM00382"/>
    </source>
</evidence>
<evidence type="ECO:0000256" key="1">
    <source>
        <dbReference type="ARBA" id="ARBA00005450"/>
    </source>
</evidence>
<dbReference type="Pfam" id="PF02881">
    <property type="entry name" value="SRP54_N"/>
    <property type="match status" value="1"/>
</dbReference>
<comment type="caution">
    <text evidence="13">The sequence shown here is derived from an EMBL/GenBank/DDBJ whole genome shotgun (WGS) entry which is preliminary data.</text>
</comment>
<evidence type="ECO:0000256" key="8">
    <source>
        <dbReference type="ARBA" id="ARBA00048027"/>
    </source>
</evidence>
<dbReference type="InterPro" id="IPR042101">
    <property type="entry name" value="SRP54_N_sf"/>
</dbReference>
<feature type="domain" description="AAA+ ATPase" evidence="10">
    <location>
        <begin position="99"/>
        <end position="301"/>
    </location>
</feature>
<feature type="domain" description="SRP54-type proteins GTP-binding" evidence="11">
    <location>
        <begin position="100"/>
        <end position="296"/>
    </location>
</feature>
<dbReference type="CDD" id="cd18539">
    <property type="entry name" value="SRP_G"/>
    <property type="match status" value="1"/>
</dbReference>